<evidence type="ECO:0000313" key="2">
    <source>
        <dbReference type="EMBL" id="MBB6733117.1"/>
    </source>
</evidence>
<evidence type="ECO:0000313" key="3">
    <source>
        <dbReference type="Proteomes" id="UP000564644"/>
    </source>
</evidence>
<name>A0A7X0VX56_9BACL</name>
<dbReference type="AlphaFoldDB" id="A0A7X0VX56"/>
<comment type="caution">
    <text evidence="2">The sequence shown here is derived from an EMBL/GenBank/DDBJ whole genome shotgun (WGS) entry which is preliminary data.</text>
</comment>
<dbReference type="InterPro" id="IPR002731">
    <property type="entry name" value="ATPase_BadF"/>
</dbReference>
<dbReference type="InterPro" id="IPR043129">
    <property type="entry name" value="ATPase_NBD"/>
</dbReference>
<sequence length="332" mass="35150">MAYYLGVDGGGSKTYALVADERGNVVGKGASGNGNHQLGAERAKRHLFEAVEAALAEAGVTAGEIERACFGLAGADREADFRVLRPMIAELGIARSDIVCDTMIGLRAGTSRPCGVVLICGSGTNAAGRNASGETFQCGGFEYEYGDFGGGRDLAVEAYRAVIRAWEGREEPTLLTGMLLELLGYGTVNEMFHDFLDHGRTVPLDAVKLLFRASLLGDETARAILRRQGEELGKSARAVIRRLGMEEETFDVVLVGSVLTRGEGTFVTGPIEEAVRGIAPFASIVKLGIEPVVGAVWTACEAGGESLPDELEARLRRISDFRLIGHSGPVSG</sequence>
<accession>A0A7X0VX56</accession>
<feature type="domain" description="ATPase BadF/BadG/BcrA/BcrD type" evidence="1">
    <location>
        <begin position="5"/>
        <end position="297"/>
    </location>
</feature>
<gene>
    <name evidence="2" type="ORF">H7C18_19550</name>
</gene>
<dbReference type="SUPFAM" id="SSF53067">
    <property type="entry name" value="Actin-like ATPase domain"/>
    <property type="match status" value="2"/>
</dbReference>
<reference evidence="2 3" key="1">
    <citation type="submission" date="2020-08" db="EMBL/GenBank/DDBJ databases">
        <title>Cohnella phylogeny.</title>
        <authorList>
            <person name="Dunlap C."/>
        </authorList>
    </citation>
    <scope>NUCLEOTIDE SEQUENCE [LARGE SCALE GENOMIC DNA]</scope>
    <source>
        <strain evidence="2 3">CBP 2801</strain>
    </source>
</reference>
<dbReference type="PANTHER" id="PTHR43190:SF3">
    <property type="entry name" value="N-ACETYL-D-GLUCOSAMINE KINASE"/>
    <property type="match status" value="1"/>
</dbReference>
<evidence type="ECO:0000259" key="1">
    <source>
        <dbReference type="Pfam" id="PF01869"/>
    </source>
</evidence>
<dbReference type="CDD" id="cd24007">
    <property type="entry name" value="ASKHA_NBD_eukNAGK-like"/>
    <property type="match status" value="1"/>
</dbReference>
<dbReference type="Proteomes" id="UP000564644">
    <property type="component" value="Unassembled WGS sequence"/>
</dbReference>
<dbReference type="EMBL" id="JACJVO010000024">
    <property type="protein sequence ID" value="MBB6733117.1"/>
    <property type="molecule type" value="Genomic_DNA"/>
</dbReference>
<keyword evidence="3" id="KW-1185">Reference proteome</keyword>
<dbReference type="RefSeq" id="WP_185130774.1">
    <property type="nucleotide sequence ID" value="NZ_JACJVO010000024.1"/>
</dbReference>
<dbReference type="PANTHER" id="PTHR43190">
    <property type="entry name" value="N-ACETYL-D-GLUCOSAMINE KINASE"/>
    <property type="match status" value="1"/>
</dbReference>
<dbReference type="Gene3D" id="3.30.420.40">
    <property type="match status" value="2"/>
</dbReference>
<proteinExistence type="predicted"/>
<dbReference type="Pfam" id="PF01869">
    <property type="entry name" value="BcrAD_BadFG"/>
    <property type="match status" value="1"/>
</dbReference>
<organism evidence="2 3">
    <name type="scientific">Cohnella zeiphila</name>
    <dbReference type="NCBI Taxonomy" id="2761120"/>
    <lineage>
        <taxon>Bacteria</taxon>
        <taxon>Bacillati</taxon>
        <taxon>Bacillota</taxon>
        <taxon>Bacilli</taxon>
        <taxon>Bacillales</taxon>
        <taxon>Paenibacillaceae</taxon>
        <taxon>Cohnella</taxon>
    </lineage>
</organism>
<protein>
    <submittedName>
        <fullName evidence="2">ATPase</fullName>
    </submittedName>
</protein>
<dbReference type="InterPro" id="IPR052519">
    <property type="entry name" value="Euk-type_GlcNAc_Kinase"/>
</dbReference>